<proteinExistence type="predicted"/>
<dbReference type="Proteomes" id="UP000321532">
    <property type="component" value="Unassembled WGS sequence"/>
</dbReference>
<keyword evidence="2" id="KW-1185">Reference proteome</keyword>
<organism evidence="1 2">
    <name type="scientific">Adhaeribacter aerolatus</name>
    <dbReference type="NCBI Taxonomy" id="670289"/>
    <lineage>
        <taxon>Bacteria</taxon>
        <taxon>Pseudomonadati</taxon>
        <taxon>Bacteroidota</taxon>
        <taxon>Cytophagia</taxon>
        <taxon>Cytophagales</taxon>
        <taxon>Hymenobacteraceae</taxon>
        <taxon>Adhaeribacter</taxon>
    </lineage>
</organism>
<dbReference type="AlphaFoldDB" id="A0A512B3H2"/>
<comment type="caution">
    <text evidence="1">The sequence shown here is derived from an EMBL/GenBank/DDBJ whole genome shotgun (WGS) entry which is preliminary data.</text>
</comment>
<evidence type="ECO:0000313" key="1">
    <source>
        <dbReference type="EMBL" id="GEO06509.1"/>
    </source>
</evidence>
<name>A0A512B3H2_9BACT</name>
<evidence type="ECO:0000313" key="2">
    <source>
        <dbReference type="Proteomes" id="UP000321532"/>
    </source>
</evidence>
<protein>
    <submittedName>
        <fullName evidence="1">Uncharacterized protein</fullName>
    </submittedName>
</protein>
<dbReference type="OrthoDB" id="851608at2"/>
<dbReference type="EMBL" id="BJYS01000039">
    <property type="protein sequence ID" value="GEO06509.1"/>
    <property type="molecule type" value="Genomic_DNA"/>
</dbReference>
<reference evidence="1 2" key="1">
    <citation type="submission" date="2019-07" db="EMBL/GenBank/DDBJ databases">
        <title>Whole genome shotgun sequence of Adhaeribacter aerolatus NBRC 106133.</title>
        <authorList>
            <person name="Hosoyama A."/>
            <person name="Uohara A."/>
            <person name="Ohji S."/>
            <person name="Ichikawa N."/>
        </authorList>
    </citation>
    <scope>NUCLEOTIDE SEQUENCE [LARGE SCALE GENOMIC DNA]</scope>
    <source>
        <strain evidence="1 2">NBRC 106133</strain>
    </source>
</reference>
<accession>A0A512B3H2</accession>
<sequence>MPVPSADFKKVLKNLSDKEKEAIILRAVRRDAELYDLLAYELLPDRTLEQVFEETSEVIHEHMYGVSGRNLSKNINRSLRKSVKEIARFKRITKDVKAEIDLNLYLLRLIFDNFTGQFESRYKSFFAGTARLLLRTTKLIRKNLHEDYHLEYKADLDNFLDQVHSRSQRIHLTFDVPREFEVE</sequence>
<gene>
    <name evidence="1" type="ORF">AAE02nite_41730</name>
</gene>
<dbReference type="RefSeq" id="WP_146902703.1">
    <property type="nucleotide sequence ID" value="NZ_BJYS01000039.1"/>
</dbReference>